<feature type="compositionally biased region" description="Low complexity" evidence="1">
    <location>
        <begin position="338"/>
        <end position="361"/>
    </location>
</feature>
<dbReference type="EMBL" id="DQID01000189">
    <property type="protein sequence ID" value="HCT14581.1"/>
    <property type="molecule type" value="Genomic_DNA"/>
</dbReference>
<accession>A0A3D4SZZ1</accession>
<evidence type="ECO:0000313" key="2">
    <source>
        <dbReference type="EMBL" id="HCT14581.1"/>
    </source>
</evidence>
<reference evidence="2 3" key="1">
    <citation type="journal article" date="2018" name="Nat. Biotechnol.">
        <title>A standardized bacterial taxonomy based on genome phylogeny substantially revises the tree of life.</title>
        <authorList>
            <person name="Parks D.H."/>
            <person name="Chuvochina M."/>
            <person name="Waite D.W."/>
            <person name="Rinke C."/>
            <person name="Skarshewski A."/>
            <person name="Chaumeil P.A."/>
            <person name="Hugenholtz P."/>
        </authorList>
    </citation>
    <scope>NUCLEOTIDE SEQUENCE [LARGE SCALE GENOMIC DNA]</scope>
    <source>
        <strain evidence="2">UBA11247</strain>
    </source>
</reference>
<keyword evidence="2" id="KW-0378">Hydrolase</keyword>
<sequence length="369" mass="38760">MTTTPPTGPDDGGISYNALSAELAGPVNRAELHLVSFLTTVPSDAQLSVAQAVRRRGPRECRMYAHAADLAVRMPALFDTMVADTRYSVEHLEAIWNRINRHARALARAGREMPAEVDTQVAEAVLDWVADPGHSVGIPAVSDVTDATLVHVAEIPVAETEATEARSVELRKKDTRLILECGDPMVAAGLWETVSDAALAVRKELIAEQEARRDDLTGQDATGEDREEDSPEMAAARQTVTEVLARRAGSDGDAADAADADGDDASVADEESMPTRAEPLPPPGMARCRGEAVLGILGGRRSQLKVTVNVYTPAGGPEPRPDNGGPGPGPEPDHEPTGNDPAGPTATTAPTAPTAPTGRAGYIIGTGWV</sequence>
<dbReference type="GO" id="GO:0004519">
    <property type="term" value="F:endonuclease activity"/>
    <property type="evidence" value="ECO:0007669"/>
    <property type="project" value="UniProtKB-KW"/>
</dbReference>
<evidence type="ECO:0000313" key="3">
    <source>
        <dbReference type="Proteomes" id="UP000261739"/>
    </source>
</evidence>
<dbReference type="Proteomes" id="UP000261739">
    <property type="component" value="Unassembled WGS sequence"/>
</dbReference>
<organism evidence="2 3">
    <name type="scientific">Corynebacterium nuruki</name>
    <dbReference type="NCBI Taxonomy" id="1032851"/>
    <lineage>
        <taxon>Bacteria</taxon>
        <taxon>Bacillati</taxon>
        <taxon>Actinomycetota</taxon>
        <taxon>Actinomycetes</taxon>
        <taxon>Mycobacteriales</taxon>
        <taxon>Corynebacteriaceae</taxon>
        <taxon>Corynebacterium</taxon>
    </lineage>
</organism>
<feature type="region of interest" description="Disordered" evidence="1">
    <location>
        <begin position="311"/>
        <end position="369"/>
    </location>
</feature>
<feature type="non-terminal residue" evidence="2">
    <location>
        <position position="369"/>
    </location>
</feature>
<protein>
    <submittedName>
        <fullName evidence="2">HNH endonuclease</fullName>
    </submittedName>
</protein>
<dbReference type="AlphaFoldDB" id="A0A3D4SZZ1"/>
<name>A0A3D4SZZ1_9CORY</name>
<keyword evidence="2" id="KW-0255">Endonuclease</keyword>
<proteinExistence type="predicted"/>
<feature type="compositionally biased region" description="Acidic residues" evidence="1">
    <location>
        <begin position="253"/>
        <end position="272"/>
    </location>
</feature>
<dbReference type="STRING" id="863239.GCA_000213935_02765"/>
<comment type="caution">
    <text evidence="2">The sequence shown here is derived from an EMBL/GenBank/DDBJ whole genome shotgun (WGS) entry which is preliminary data.</text>
</comment>
<evidence type="ECO:0000256" key="1">
    <source>
        <dbReference type="SAM" id="MobiDB-lite"/>
    </source>
</evidence>
<keyword evidence="2" id="KW-0540">Nuclease</keyword>
<gene>
    <name evidence="2" type="ORF">DIW82_07270</name>
</gene>
<feature type="region of interest" description="Disordered" evidence="1">
    <location>
        <begin position="211"/>
        <end position="286"/>
    </location>
</feature>